<sequence length="351" mass="40148">MENTDLPVLENIKTLHKYDTIYSADSVEWCPHEPNQNLFVCGNYQLTEEQEFNSNNKRLGRILLFTLTTDLKLLQTLDTAAVLDQKWCPNQINGSSILGVVNAKRALEIYKLQNSFLVLVTKYTFLEDQSTETLILSLDWSTGKTESQHPHVACSDSKGNIHLLQLINNELVMEKSWHGHDFQAWITGFYYWDPNIIFSGGDDAVFLKFDKRAGDSPVAKNKQHETGVTSFHSNKSKEFLVATGSYDEHVRLWDVRSIKNPLNQLKMPGGVWRLKWDPFSQRYLLAACMFGGLHVMEAQSDKMVILDSYYEHKNITYGADWSFLNCNGNVIIGSCSFYDHLLCVSNFTCDF</sequence>
<dbReference type="SMART" id="SM00320">
    <property type="entry name" value="WD40"/>
    <property type="match status" value="2"/>
</dbReference>
<comment type="catalytic activity">
    <reaction evidence="7">
        <text>diphthine methyl ester-[translation elongation factor 2] + H2O = diphthine-[translation elongation factor 2] + methanol + H(+)</text>
        <dbReference type="Rhea" id="RHEA:42656"/>
        <dbReference type="Rhea" id="RHEA-COMP:10172"/>
        <dbReference type="Rhea" id="RHEA-COMP:10173"/>
        <dbReference type="ChEBI" id="CHEBI:15377"/>
        <dbReference type="ChEBI" id="CHEBI:15378"/>
        <dbReference type="ChEBI" id="CHEBI:17790"/>
        <dbReference type="ChEBI" id="CHEBI:79005"/>
        <dbReference type="ChEBI" id="CHEBI:82696"/>
        <dbReference type="EC" id="3.1.1.97"/>
    </reaction>
</comment>
<evidence type="ECO:0000256" key="2">
    <source>
        <dbReference type="ARBA" id="ARBA00022574"/>
    </source>
</evidence>
<accession>A0A9N9MMA4</accession>
<evidence type="ECO:0000256" key="4">
    <source>
        <dbReference type="ARBA" id="ARBA00022801"/>
    </source>
</evidence>
<dbReference type="PANTHER" id="PTHR46042:SF1">
    <property type="entry name" value="DIPHTHINE METHYLTRANSFERASE"/>
    <property type="match status" value="1"/>
</dbReference>
<evidence type="ECO:0000256" key="6">
    <source>
        <dbReference type="ARBA" id="ARBA00039131"/>
    </source>
</evidence>
<evidence type="ECO:0000256" key="3">
    <source>
        <dbReference type="ARBA" id="ARBA00022737"/>
    </source>
</evidence>
<dbReference type="Proteomes" id="UP001152799">
    <property type="component" value="Chromosome 4"/>
</dbReference>
<dbReference type="SUPFAM" id="SSF50978">
    <property type="entry name" value="WD40 repeat-like"/>
    <property type="match status" value="1"/>
</dbReference>
<name>A0A9N9MMA4_9CUCU</name>
<dbReference type="GO" id="GO:0061685">
    <property type="term" value="F:diphthine methylesterase activity"/>
    <property type="evidence" value="ECO:0007669"/>
    <property type="project" value="UniProtKB-EC"/>
</dbReference>
<evidence type="ECO:0000256" key="1">
    <source>
        <dbReference type="ARBA" id="ARBA00005156"/>
    </source>
</evidence>
<evidence type="ECO:0000256" key="7">
    <source>
        <dbReference type="ARBA" id="ARBA00047551"/>
    </source>
</evidence>
<organism evidence="9 10">
    <name type="scientific">Ceutorhynchus assimilis</name>
    <name type="common">cabbage seed weevil</name>
    <dbReference type="NCBI Taxonomy" id="467358"/>
    <lineage>
        <taxon>Eukaryota</taxon>
        <taxon>Metazoa</taxon>
        <taxon>Ecdysozoa</taxon>
        <taxon>Arthropoda</taxon>
        <taxon>Hexapoda</taxon>
        <taxon>Insecta</taxon>
        <taxon>Pterygota</taxon>
        <taxon>Neoptera</taxon>
        <taxon>Endopterygota</taxon>
        <taxon>Coleoptera</taxon>
        <taxon>Polyphaga</taxon>
        <taxon>Cucujiformia</taxon>
        <taxon>Curculionidae</taxon>
        <taxon>Ceutorhynchinae</taxon>
        <taxon>Ceutorhynchus</taxon>
    </lineage>
</organism>
<dbReference type="InterPro" id="IPR036322">
    <property type="entry name" value="WD40_repeat_dom_sf"/>
</dbReference>
<evidence type="ECO:0000313" key="10">
    <source>
        <dbReference type="Proteomes" id="UP001152799"/>
    </source>
</evidence>
<dbReference type="AlphaFoldDB" id="A0A9N9MMA4"/>
<dbReference type="GO" id="GO:0005737">
    <property type="term" value="C:cytoplasm"/>
    <property type="evidence" value="ECO:0007669"/>
    <property type="project" value="TreeGrafter"/>
</dbReference>
<evidence type="ECO:0000256" key="5">
    <source>
        <dbReference type="ARBA" id="ARBA00038092"/>
    </source>
</evidence>
<keyword evidence="3" id="KW-0677">Repeat</keyword>
<keyword evidence="2 8" id="KW-0853">WD repeat</keyword>
<dbReference type="InterPro" id="IPR052415">
    <property type="entry name" value="Diphthine_MTase"/>
</dbReference>
<keyword evidence="4" id="KW-0378">Hydrolase</keyword>
<proteinExistence type="inferred from homology"/>
<dbReference type="EC" id="3.1.1.97" evidence="6"/>
<dbReference type="OrthoDB" id="1930760at2759"/>
<gene>
    <name evidence="9" type="ORF">CEUTPL_LOCUS7649</name>
</gene>
<dbReference type="Pfam" id="PF00400">
    <property type="entry name" value="WD40"/>
    <property type="match status" value="1"/>
</dbReference>
<comment type="pathway">
    <text evidence="1">Protein modification; peptidyl-diphthamide biosynthesis.</text>
</comment>
<dbReference type="GO" id="GO:0017183">
    <property type="term" value="P:protein histidyl modification to diphthamide"/>
    <property type="evidence" value="ECO:0007669"/>
    <property type="project" value="TreeGrafter"/>
</dbReference>
<dbReference type="PROSITE" id="PS50082">
    <property type="entry name" value="WD_REPEATS_2"/>
    <property type="match status" value="1"/>
</dbReference>
<evidence type="ECO:0000313" key="9">
    <source>
        <dbReference type="EMBL" id="CAG9767082.1"/>
    </source>
</evidence>
<dbReference type="PANTHER" id="PTHR46042">
    <property type="entry name" value="DIPHTHINE METHYLTRANSFERASE"/>
    <property type="match status" value="1"/>
</dbReference>
<comment type="similarity">
    <text evidence="5">Belongs to the DPH7 family.</text>
</comment>
<evidence type="ECO:0000256" key="8">
    <source>
        <dbReference type="PROSITE-ProRule" id="PRU00221"/>
    </source>
</evidence>
<feature type="repeat" description="WD" evidence="8">
    <location>
        <begin position="221"/>
        <end position="257"/>
    </location>
</feature>
<dbReference type="EMBL" id="OU892280">
    <property type="protein sequence ID" value="CAG9767082.1"/>
    <property type="molecule type" value="Genomic_DNA"/>
</dbReference>
<dbReference type="PROSITE" id="PS00678">
    <property type="entry name" value="WD_REPEATS_1"/>
    <property type="match status" value="1"/>
</dbReference>
<reference evidence="9" key="1">
    <citation type="submission" date="2022-01" db="EMBL/GenBank/DDBJ databases">
        <authorList>
            <person name="King R."/>
        </authorList>
    </citation>
    <scope>NUCLEOTIDE SEQUENCE</scope>
</reference>
<dbReference type="InterPro" id="IPR015943">
    <property type="entry name" value="WD40/YVTN_repeat-like_dom_sf"/>
</dbReference>
<dbReference type="InterPro" id="IPR019775">
    <property type="entry name" value="WD40_repeat_CS"/>
</dbReference>
<keyword evidence="10" id="KW-1185">Reference proteome</keyword>
<protein>
    <recommendedName>
        <fullName evidence="6">methylated diphthine methylhydrolase</fullName>
        <ecNumber evidence="6">3.1.1.97</ecNumber>
    </recommendedName>
</protein>
<dbReference type="PROSITE" id="PS50294">
    <property type="entry name" value="WD_REPEATS_REGION"/>
    <property type="match status" value="1"/>
</dbReference>
<dbReference type="InterPro" id="IPR001680">
    <property type="entry name" value="WD40_rpt"/>
</dbReference>
<dbReference type="Gene3D" id="2.130.10.10">
    <property type="entry name" value="YVTN repeat-like/Quinoprotein amine dehydrogenase"/>
    <property type="match status" value="1"/>
</dbReference>